<evidence type="ECO:0000313" key="2">
    <source>
        <dbReference type="EMBL" id="QEC57107.1"/>
    </source>
</evidence>
<evidence type="ECO:0000256" key="1">
    <source>
        <dbReference type="SAM" id="Phobius"/>
    </source>
</evidence>
<dbReference type="Proteomes" id="UP000321204">
    <property type="component" value="Chromosome"/>
</dbReference>
<keyword evidence="1" id="KW-0812">Transmembrane</keyword>
<organism evidence="2 3">
    <name type="scientific">Flavisolibacter ginsenosidimutans</name>
    <dbReference type="NCBI Taxonomy" id="661481"/>
    <lineage>
        <taxon>Bacteria</taxon>
        <taxon>Pseudomonadati</taxon>
        <taxon>Bacteroidota</taxon>
        <taxon>Chitinophagia</taxon>
        <taxon>Chitinophagales</taxon>
        <taxon>Chitinophagaceae</taxon>
        <taxon>Flavisolibacter</taxon>
    </lineage>
</organism>
<keyword evidence="1" id="KW-1133">Transmembrane helix</keyword>
<accession>A0A5B8UK84</accession>
<name>A0A5B8UK84_9BACT</name>
<gene>
    <name evidence="2" type="ORF">FSB75_14745</name>
</gene>
<dbReference type="AlphaFoldDB" id="A0A5B8UK84"/>
<feature type="transmembrane region" description="Helical" evidence="1">
    <location>
        <begin position="42"/>
        <end position="61"/>
    </location>
</feature>
<sequence length="101" mass="11938">MRFERDNFRFIKRAYKLYFLLQGFQIVLVFVCGPHSCEWGNAVYFSFGVAALTLSFLLPLLQKDWPRRKRILFGFLFLLGSVVLWCAGFLLGEFRIVCRLF</sequence>
<reference evidence="2 3" key="1">
    <citation type="journal article" date="2015" name="Int. J. Syst. Evol. Microbiol.">
        <title>Flavisolibacter ginsenosidimutans sp. nov., with ginsenoside-converting activity isolated from soil used for cultivating ginseng.</title>
        <authorList>
            <person name="Zhao Y."/>
            <person name="Liu Q."/>
            <person name="Kang M.S."/>
            <person name="Jin F."/>
            <person name="Yu H."/>
            <person name="Im W.T."/>
        </authorList>
    </citation>
    <scope>NUCLEOTIDE SEQUENCE [LARGE SCALE GENOMIC DNA]</scope>
    <source>
        <strain evidence="2 3">Gsoil 636</strain>
    </source>
</reference>
<dbReference type="KEGG" id="fgg:FSB75_14745"/>
<dbReference type="RefSeq" id="WP_146789054.1">
    <property type="nucleotide sequence ID" value="NZ_BAABIO010000003.1"/>
</dbReference>
<keyword evidence="3" id="KW-1185">Reference proteome</keyword>
<proteinExistence type="predicted"/>
<keyword evidence="1" id="KW-0472">Membrane</keyword>
<dbReference type="OrthoDB" id="9939225at2"/>
<protein>
    <submittedName>
        <fullName evidence="2">Uncharacterized protein</fullName>
    </submittedName>
</protein>
<feature type="transmembrane region" description="Helical" evidence="1">
    <location>
        <begin position="15"/>
        <end position="36"/>
    </location>
</feature>
<feature type="transmembrane region" description="Helical" evidence="1">
    <location>
        <begin position="73"/>
        <end position="92"/>
    </location>
</feature>
<evidence type="ECO:0000313" key="3">
    <source>
        <dbReference type="Proteomes" id="UP000321204"/>
    </source>
</evidence>
<dbReference type="EMBL" id="CP042433">
    <property type="protein sequence ID" value="QEC57107.1"/>
    <property type="molecule type" value="Genomic_DNA"/>
</dbReference>